<dbReference type="InterPro" id="IPR011962">
    <property type="entry name" value="dCTP_deaminase"/>
</dbReference>
<keyword evidence="2" id="KW-0546">Nucleotide metabolism</keyword>
<dbReference type="InterPro" id="IPR036157">
    <property type="entry name" value="dUTPase-like_sf"/>
</dbReference>
<evidence type="ECO:0000256" key="1">
    <source>
        <dbReference type="ARBA" id="ARBA00022801"/>
    </source>
</evidence>
<dbReference type="SUPFAM" id="SSF51283">
    <property type="entry name" value="dUTPase-like"/>
    <property type="match status" value="1"/>
</dbReference>
<organism evidence="3">
    <name type="scientific">marine sediment metagenome</name>
    <dbReference type="NCBI Taxonomy" id="412755"/>
    <lineage>
        <taxon>unclassified sequences</taxon>
        <taxon>metagenomes</taxon>
        <taxon>ecological metagenomes</taxon>
    </lineage>
</organism>
<dbReference type="NCBIfam" id="TIGR02274">
    <property type="entry name" value="dCTP_deam"/>
    <property type="match status" value="1"/>
</dbReference>
<dbReference type="AlphaFoldDB" id="A0A0F9RA36"/>
<accession>A0A0F9RA36</accession>
<proteinExistence type="predicted"/>
<name>A0A0F9RA36_9ZZZZ</name>
<dbReference type="Pfam" id="PF22769">
    <property type="entry name" value="DCD"/>
    <property type="match status" value="1"/>
</dbReference>
<keyword evidence="1" id="KW-0378">Hydrolase</keyword>
<dbReference type="PANTHER" id="PTHR42680:SF3">
    <property type="entry name" value="DCTP DEAMINASE"/>
    <property type="match status" value="1"/>
</dbReference>
<evidence type="ECO:0000313" key="3">
    <source>
        <dbReference type="EMBL" id="KKN22081.1"/>
    </source>
</evidence>
<dbReference type="GO" id="GO:0006229">
    <property type="term" value="P:dUTP biosynthetic process"/>
    <property type="evidence" value="ECO:0007669"/>
    <property type="project" value="InterPro"/>
</dbReference>
<dbReference type="CDD" id="cd07557">
    <property type="entry name" value="trimeric_dUTPase"/>
    <property type="match status" value="1"/>
</dbReference>
<gene>
    <name evidence="3" type="ORF">LCGC14_0918870</name>
</gene>
<sequence>MTLADWQIQKLALEEDMIKGFDPERLNSYGYDLTLAGEFKIPDLMEQQVVDPFSPPPFREREEEEFLLLPPHSFVLGRSVEKMKMPRNVTGVCMGRSTYARAGIITNVTPLEAGWEGTVTIEISNTNIIPTLVRVGEGITQVLFFQGEFMPEKDYVQKGGRYQDQVGVTQGRPLHE</sequence>
<dbReference type="GO" id="GO:0008829">
    <property type="term" value="F:dCTP deaminase activity"/>
    <property type="evidence" value="ECO:0007669"/>
    <property type="project" value="InterPro"/>
</dbReference>
<dbReference type="Gene3D" id="2.70.40.10">
    <property type="match status" value="1"/>
</dbReference>
<dbReference type="GO" id="GO:0015949">
    <property type="term" value="P:nucleobase-containing small molecule interconversion"/>
    <property type="evidence" value="ECO:0007669"/>
    <property type="project" value="TreeGrafter"/>
</dbReference>
<protein>
    <submittedName>
        <fullName evidence="3">Uncharacterized protein</fullName>
    </submittedName>
</protein>
<dbReference type="EMBL" id="LAZR01003094">
    <property type="protein sequence ID" value="KKN22081.1"/>
    <property type="molecule type" value="Genomic_DNA"/>
</dbReference>
<dbReference type="PANTHER" id="PTHR42680">
    <property type="entry name" value="DCTP DEAMINASE"/>
    <property type="match status" value="1"/>
</dbReference>
<reference evidence="3" key="1">
    <citation type="journal article" date="2015" name="Nature">
        <title>Complex archaea that bridge the gap between prokaryotes and eukaryotes.</title>
        <authorList>
            <person name="Spang A."/>
            <person name="Saw J.H."/>
            <person name="Jorgensen S.L."/>
            <person name="Zaremba-Niedzwiedzka K."/>
            <person name="Martijn J."/>
            <person name="Lind A.E."/>
            <person name="van Eijk R."/>
            <person name="Schleper C."/>
            <person name="Guy L."/>
            <person name="Ettema T.J."/>
        </authorList>
    </citation>
    <scope>NUCLEOTIDE SEQUENCE</scope>
</reference>
<comment type="caution">
    <text evidence="3">The sequence shown here is derived from an EMBL/GenBank/DDBJ whole genome shotgun (WGS) entry which is preliminary data.</text>
</comment>
<evidence type="ECO:0000256" key="2">
    <source>
        <dbReference type="ARBA" id="ARBA00023080"/>
    </source>
</evidence>
<dbReference type="InterPro" id="IPR033704">
    <property type="entry name" value="dUTPase_trimeric"/>
</dbReference>